<dbReference type="InterPro" id="IPR050426">
    <property type="entry name" value="Glycosyltransferase_28"/>
</dbReference>
<dbReference type="GO" id="GO:0033072">
    <property type="term" value="P:vancomycin biosynthetic process"/>
    <property type="evidence" value="ECO:0007669"/>
    <property type="project" value="UniProtKB-ARBA"/>
</dbReference>
<evidence type="ECO:0000259" key="2">
    <source>
        <dbReference type="Pfam" id="PF06722"/>
    </source>
</evidence>
<dbReference type="STRING" id="1619234.SAMN05421730_100411"/>
<dbReference type="PANTHER" id="PTHR48050:SF13">
    <property type="entry name" value="STEROL 3-BETA-GLUCOSYLTRANSFERASE UGT80A2"/>
    <property type="match status" value="1"/>
</dbReference>
<proteinExistence type="predicted"/>
<dbReference type="GO" id="GO:0008194">
    <property type="term" value="F:UDP-glycosyltransferase activity"/>
    <property type="evidence" value="ECO:0007669"/>
    <property type="project" value="InterPro"/>
</dbReference>
<dbReference type="InterPro" id="IPR002213">
    <property type="entry name" value="UDP_glucos_trans"/>
</dbReference>
<dbReference type="PANTHER" id="PTHR48050">
    <property type="entry name" value="STEROL 3-BETA-GLUCOSYLTRANSFERASE"/>
    <property type="match status" value="1"/>
</dbReference>
<accession>A0A1D3TRA9</accession>
<reference evidence="3 4" key="1">
    <citation type="submission" date="2016-09" db="EMBL/GenBank/DDBJ databases">
        <authorList>
            <person name="Capua I."/>
            <person name="De Benedictis P."/>
            <person name="Joannis T."/>
            <person name="Lombin L.H."/>
            <person name="Cattoli G."/>
        </authorList>
    </citation>
    <scope>NUCLEOTIDE SEQUENCE [LARGE SCALE GENOMIC DNA]</scope>
    <source>
        <strain evidence="3 4">GluBS11</strain>
    </source>
</reference>
<dbReference type="SUPFAM" id="SSF53756">
    <property type="entry name" value="UDP-Glycosyltransferase/glycogen phosphorylase"/>
    <property type="match status" value="1"/>
</dbReference>
<dbReference type="EMBL" id="FMKA01000004">
    <property type="protein sequence ID" value="SCP96209.1"/>
    <property type="molecule type" value="Genomic_DNA"/>
</dbReference>
<sequence length="422" mass="47367">MDIIFLCLGSRGDVQPYVAIGRTACESGHNVTICTGKMFKNFVEQNGLEFQECSLDLMAILQTQEGKQVFEEGLKHPIKAIQYAKRVINPLYRKAMTEFYEACHEKDVIIYHPKAFGAVDIAEKLGILCISMPPIPIIYPVSAFPNLAITTKNLGGFLNKLTYKLTNLGAESNNIKDINDFREKELKLKKRKQGEYMINRNGCPIPIIYPISPSLFLDTKEFEEEVYLSGFPILEDGSSLDVETEEFLKNGQKPIIVTFSSMPLNNPQSFLKKIVASLSISGNRGIIITGNSGINMSSSDNILIKEFLPHDEIFKRSKGILHHGGVGTMAAALRSGIPQVIMPFNVDQPFWAKRLFDLGYALRPLKESDTEDEFVSRFLEMNHKDAILQAEKIAAAIKQDNANIKAVSYIEQLYKEWAKSNE</sequence>
<dbReference type="InterPro" id="IPR004276">
    <property type="entry name" value="GlycoTrans_28_N"/>
</dbReference>
<dbReference type="Gene3D" id="3.40.50.2000">
    <property type="entry name" value="Glycogen Phosphorylase B"/>
    <property type="match status" value="2"/>
</dbReference>
<dbReference type="OrthoDB" id="9805366at2"/>
<evidence type="ECO:0000313" key="3">
    <source>
        <dbReference type="EMBL" id="SCP96209.1"/>
    </source>
</evidence>
<dbReference type="RefSeq" id="WP_091231196.1">
    <property type="nucleotide sequence ID" value="NZ_FMKA01000004.1"/>
</dbReference>
<feature type="domain" description="Glycosyltransferase family 28 N-terminal" evidence="1">
    <location>
        <begin position="3"/>
        <end position="129"/>
    </location>
</feature>
<dbReference type="Pfam" id="PF03033">
    <property type="entry name" value="Glyco_transf_28"/>
    <property type="match status" value="1"/>
</dbReference>
<evidence type="ECO:0000313" key="4">
    <source>
        <dbReference type="Proteomes" id="UP000199315"/>
    </source>
</evidence>
<dbReference type="CDD" id="cd03784">
    <property type="entry name" value="GT1_Gtf-like"/>
    <property type="match status" value="1"/>
</dbReference>
<keyword evidence="3" id="KW-0808">Transferase</keyword>
<evidence type="ECO:0000259" key="1">
    <source>
        <dbReference type="Pfam" id="PF03033"/>
    </source>
</evidence>
<dbReference type="FunFam" id="3.40.50.2000:FF:000009">
    <property type="entry name" value="Sterol 3-beta-glucosyltransferase UGT80A2"/>
    <property type="match status" value="1"/>
</dbReference>
<dbReference type="InterPro" id="IPR010610">
    <property type="entry name" value="EryCIII-like_C"/>
</dbReference>
<dbReference type="AlphaFoldDB" id="A0A1D3TRA9"/>
<name>A0A1D3TRA9_9FIRM</name>
<keyword evidence="4" id="KW-1185">Reference proteome</keyword>
<dbReference type="Proteomes" id="UP000199315">
    <property type="component" value="Unassembled WGS sequence"/>
</dbReference>
<protein>
    <submittedName>
        <fullName evidence="3">Sterol 3beta-glucosyltransferase</fullName>
    </submittedName>
</protein>
<dbReference type="Pfam" id="PF06722">
    <property type="entry name" value="EryCIII-like_C"/>
    <property type="match status" value="1"/>
</dbReference>
<feature type="domain" description="Erythromycin biosynthesis protein CIII-like C-terminal" evidence="2">
    <location>
        <begin position="299"/>
        <end position="377"/>
    </location>
</feature>
<dbReference type="GO" id="GO:0005975">
    <property type="term" value="P:carbohydrate metabolic process"/>
    <property type="evidence" value="ECO:0007669"/>
    <property type="project" value="InterPro"/>
</dbReference>
<gene>
    <name evidence="3" type="ORF">SAMN05421730_100411</name>
</gene>
<dbReference type="GO" id="GO:0016758">
    <property type="term" value="F:hexosyltransferase activity"/>
    <property type="evidence" value="ECO:0007669"/>
    <property type="project" value="InterPro"/>
</dbReference>
<organism evidence="3 4">
    <name type="scientific">Anaerobium acetethylicum</name>
    <dbReference type="NCBI Taxonomy" id="1619234"/>
    <lineage>
        <taxon>Bacteria</taxon>
        <taxon>Bacillati</taxon>
        <taxon>Bacillota</taxon>
        <taxon>Clostridia</taxon>
        <taxon>Lachnospirales</taxon>
        <taxon>Lachnospiraceae</taxon>
        <taxon>Anaerobium</taxon>
    </lineage>
</organism>